<name>A0A841EN26_9BACT</name>
<dbReference type="Proteomes" id="UP000524404">
    <property type="component" value="Unassembled WGS sequence"/>
</dbReference>
<dbReference type="InterPro" id="IPR022790">
    <property type="entry name" value="GH26_dom"/>
</dbReference>
<gene>
    <name evidence="12" type="ORF">HNP25_002969</name>
</gene>
<feature type="transmembrane region" description="Helical" evidence="10">
    <location>
        <begin position="395"/>
        <end position="419"/>
    </location>
</feature>
<keyword evidence="13" id="KW-1185">Reference proteome</keyword>
<evidence type="ECO:0000256" key="1">
    <source>
        <dbReference type="ARBA" id="ARBA00004141"/>
    </source>
</evidence>
<dbReference type="Pfam" id="PF13641">
    <property type="entry name" value="Glyco_tranf_2_3"/>
    <property type="match status" value="1"/>
</dbReference>
<dbReference type="Pfam" id="PF02156">
    <property type="entry name" value="Glyco_hydro_26"/>
    <property type="match status" value="1"/>
</dbReference>
<evidence type="ECO:0000313" key="12">
    <source>
        <dbReference type="EMBL" id="MBB6004306.1"/>
    </source>
</evidence>
<organism evidence="12 13">
    <name type="scientific">Arcicella rosea</name>
    <dbReference type="NCBI Taxonomy" id="502909"/>
    <lineage>
        <taxon>Bacteria</taxon>
        <taxon>Pseudomonadati</taxon>
        <taxon>Bacteroidota</taxon>
        <taxon>Cytophagia</taxon>
        <taxon>Cytophagales</taxon>
        <taxon>Flectobacillaceae</taxon>
        <taxon>Arcicella</taxon>
    </lineage>
</organism>
<feature type="domain" description="GH26" evidence="11">
    <location>
        <begin position="555"/>
        <end position="860"/>
    </location>
</feature>
<evidence type="ECO:0000259" key="11">
    <source>
        <dbReference type="PROSITE" id="PS51764"/>
    </source>
</evidence>
<dbReference type="GO" id="GO:0004553">
    <property type="term" value="F:hydrolase activity, hydrolyzing O-glycosyl compounds"/>
    <property type="evidence" value="ECO:0007669"/>
    <property type="project" value="InterPro"/>
</dbReference>
<feature type="transmembrane region" description="Helical" evidence="10">
    <location>
        <begin position="333"/>
        <end position="353"/>
    </location>
</feature>
<sequence length="1255" mass="145036">MKYKHVLYPPTQKQQIILQVMIAIGFCTMFFFLFFFLNKLVIVNAFLFWLLLISFLFTCLKVTYEWYHYLFITVKPVPPITQNYTVDIFTTFCAGEPYEMIVETLNALQKITYPHTTYLCDEADDAYLKKVCAELGVRHVTRTDKKDAKAGNINNALAQSTGELCVVLDPDHVPSPSFLNPIVGHFDNPEIGFVQVVQAYSNQTESTVAEGAAQQTYHFYGPMMMTMNRYGTVPAIGANCTFRRTALESIGGHASGLAEDMHTAMRLHAQGWKSVFEPSTLTRGLVPATLSAYYKQQLKWSRGVFELLVTSYVELFTKFSWRQKLHYGIVPLYYLSGLIFAINLLLPILSLFMQTFPVKIDFLVFAQDSTPFVLSIILIRHYVQRWVIDDTERGFHVVGGLLLIGSWWVFNLGLIYTIIRKEVPYIPTEKSIKEGSNIKINLPNIIILLLSISAIFYGLSHDLNPFTIIMACFAGLNVLFLTFTLVISEEHRLKSLINQYYLLRVLYEVIFKFRLKFWFLRRRIYHNLRNIALVLLVSFISFNVFINETPLVNNEENQVIPTKKRSAFLTGIFAPEQTDGLSSLKLVRKYQSTYQSHFDIISFYISWGNQEKNFLPFQKIDSVFHNNSIPMITWEPWQIHFEKMKNLQNGLKEKKVFENISNGKFDVYIEQFALQLKALNRPVFLRFAHEADNPFYPWSVKGKNTPEEFKNAWRYLFMKFKKMGVYNVIWVWSPWKATAVDDYFPGKEFVDWIGVTGLNYEQFNPQNQSYSFEEIYQPFHKKAIFRLGIPVMIAEMGSLRKTGEKQEIWVKTAINKIKSKYPEVRAYILFNSSLDKNMPDGSIGLLDWKLENMPKIKAGLPKQKYTPLIQRNMITATDIVSTDSSKMFLGTKGVNYLKGKNWFKNINPLTKKVIVSDFAAMKLVGVNTVKISGPNIYDRSMLDVAKNSGLNIHYSFWIPEALRFIKNERELNNVSMNILETIKTYKDEPQIVSWNISNNTLQELECNYYKPELLYQQQAYFRWLRNLIQEIKKIDPKRIVSVDVAVTSNIAETVNMIKSQVPEIDCFGLILSDKADFRKHISKISLPYFFSHANVKAYLKLSEYKVGVIIENWQDQQSAHGTTFNGLKDEKGRNKASLFQLSKLWHGKIKKNDLPPVKILRPALTTITDADLPYYALVYKNEHWHLAEYFKTGMSFEWYLVKTDANGVAISQQSLGNGAYVNVKIPDNVSRYRLYLIASQGENIRTSQSILNIPL</sequence>
<dbReference type="AlphaFoldDB" id="A0A841EN26"/>
<evidence type="ECO:0000256" key="9">
    <source>
        <dbReference type="PROSITE-ProRule" id="PRU01100"/>
    </source>
</evidence>
<dbReference type="CDD" id="cd06421">
    <property type="entry name" value="CESA_CelA_like"/>
    <property type="match status" value="1"/>
</dbReference>
<dbReference type="PANTHER" id="PTHR43867:SF2">
    <property type="entry name" value="CELLULOSE SYNTHASE CATALYTIC SUBUNIT A [UDP-FORMING]"/>
    <property type="match status" value="1"/>
</dbReference>
<dbReference type="SUPFAM" id="SSF51445">
    <property type="entry name" value="(Trans)glycosidases"/>
    <property type="match status" value="2"/>
</dbReference>
<feature type="transmembrane region" description="Helical" evidence="10">
    <location>
        <begin position="466"/>
        <end position="487"/>
    </location>
</feature>
<dbReference type="Gene3D" id="3.90.550.10">
    <property type="entry name" value="Spore Coat Polysaccharide Biosynthesis Protein SpsA, Chain A"/>
    <property type="match status" value="1"/>
</dbReference>
<feature type="transmembrane region" description="Helical" evidence="10">
    <location>
        <begin position="42"/>
        <end position="60"/>
    </location>
</feature>
<dbReference type="Gene3D" id="3.20.20.80">
    <property type="entry name" value="Glycosidases"/>
    <property type="match status" value="2"/>
</dbReference>
<dbReference type="GO" id="GO:0016758">
    <property type="term" value="F:hexosyltransferase activity"/>
    <property type="evidence" value="ECO:0007669"/>
    <property type="project" value="TreeGrafter"/>
</dbReference>
<dbReference type="SUPFAM" id="SSF53448">
    <property type="entry name" value="Nucleotide-diphospho-sugar transferases"/>
    <property type="match status" value="1"/>
</dbReference>
<keyword evidence="8 9" id="KW-0326">Glycosidase</keyword>
<dbReference type="PROSITE" id="PS51764">
    <property type="entry name" value="GH26"/>
    <property type="match status" value="1"/>
</dbReference>
<keyword evidence="3 12" id="KW-0808">Transferase</keyword>
<keyword evidence="2" id="KW-0328">Glycosyltransferase</keyword>
<feature type="transmembrane region" description="Helical" evidence="10">
    <location>
        <begin position="16"/>
        <end position="36"/>
    </location>
</feature>
<comment type="caution">
    <text evidence="12">The sequence shown here is derived from an EMBL/GenBank/DDBJ whole genome shotgun (WGS) entry which is preliminary data.</text>
</comment>
<dbReference type="InterPro" id="IPR029044">
    <property type="entry name" value="Nucleotide-diphossugar_trans"/>
</dbReference>
<dbReference type="EMBL" id="JACHKT010000022">
    <property type="protein sequence ID" value="MBB6004306.1"/>
    <property type="molecule type" value="Genomic_DNA"/>
</dbReference>
<feature type="active site" description="Proton donor" evidence="9">
    <location>
        <position position="690"/>
    </location>
</feature>
<protein>
    <submittedName>
        <fullName evidence="12">Cellulose synthase/poly-beta-1,6-N-acetylglucosamine synthase-like glycosyltransferase/beta-mannanase</fullName>
    </submittedName>
</protein>
<feature type="transmembrane region" description="Helical" evidence="10">
    <location>
        <begin position="360"/>
        <end position="383"/>
    </location>
</feature>
<dbReference type="InterPro" id="IPR050321">
    <property type="entry name" value="Glycosyltr_2/OpgH_subfam"/>
</dbReference>
<feature type="transmembrane region" description="Helical" evidence="10">
    <location>
        <begin position="440"/>
        <end position="460"/>
    </location>
</feature>
<dbReference type="InterPro" id="IPR017853">
    <property type="entry name" value="GH"/>
</dbReference>
<evidence type="ECO:0000256" key="6">
    <source>
        <dbReference type="ARBA" id="ARBA00022989"/>
    </source>
</evidence>
<evidence type="ECO:0000256" key="2">
    <source>
        <dbReference type="ARBA" id="ARBA00022676"/>
    </source>
</evidence>
<evidence type="ECO:0000256" key="10">
    <source>
        <dbReference type="SAM" id="Phobius"/>
    </source>
</evidence>
<reference evidence="12 13" key="1">
    <citation type="submission" date="2020-08" db="EMBL/GenBank/DDBJ databases">
        <title>Functional genomics of gut bacteria from endangered species of beetles.</title>
        <authorList>
            <person name="Carlos-Shanley C."/>
        </authorList>
    </citation>
    <scope>NUCLEOTIDE SEQUENCE [LARGE SCALE GENOMIC DNA]</scope>
    <source>
        <strain evidence="12 13">S00070</strain>
    </source>
</reference>
<evidence type="ECO:0000256" key="8">
    <source>
        <dbReference type="ARBA" id="ARBA00023295"/>
    </source>
</evidence>
<dbReference type="RefSeq" id="WP_184135229.1">
    <property type="nucleotide sequence ID" value="NZ_JACHKT010000022.1"/>
</dbReference>
<evidence type="ECO:0000256" key="3">
    <source>
        <dbReference type="ARBA" id="ARBA00022679"/>
    </source>
</evidence>
<evidence type="ECO:0000256" key="5">
    <source>
        <dbReference type="ARBA" id="ARBA00022801"/>
    </source>
</evidence>
<comment type="subcellular location">
    <subcellularLocation>
        <location evidence="1">Membrane</location>
        <topology evidence="1">Multi-pass membrane protein</topology>
    </subcellularLocation>
</comment>
<proteinExistence type="inferred from homology"/>
<feature type="transmembrane region" description="Helical" evidence="10">
    <location>
        <begin position="528"/>
        <end position="546"/>
    </location>
</feature>
<dbReference type="PANTHER" id="PTHR43867">
    <property type="entry name" value="CELLULOSE SYNTHASE CATALYTIC SUBUNIT A [UDP-FORMING]"/>
    <property type="match status" value="1"/>
</dbReference>
<accession>A0A841EN26</accession>
<evidence type="ECO:0000256" key="7">
    <source>
        <dbReference type="ARBA" id="ARBA00023136"/>
    </source>
</evidence>
<keyword evidence="4 10" id="KW-0812">Transmembrane</keyword>
<comment type="similarity">
    <text evidence="9">Belongs to the glycosyl hydrolase 26 family.</text>
</comment>
<feature type="active site" description="Nucleophile" evidence="9">
    <location>
        <position position="795"/>
    </location>
</feature>
<keyword evidence="5 9" id="KW-0378">Hydrolase</keyword>
<evidence type="ECO:0000313" key="13">
    <source>
        <dbReference type="Proteomes" id="UP000524404"/>
    </source>
</evidence>
<dbReference type="GO" id="GO:0005886">
    <property type="term" value="C:plasma membrane"/>
    <property type="evidence" value="ECO:0007669"/>
    <property type="project" value="TreeGrafter"/>
</dbReference>
<evidence type="ECO:0000256" key="4">
    <source>
        <dbReference type="ARBA" id="ARBA00022692"/>
    </source>
</evidence>
<keyword evidence="6 10" id="KW-1133">Transmembrane helix</keyword>
<keyword evidence="7 10" id="KW-0472">Membrane</keyword>